<evidence type="ECO:0000313" key="3">
    <source>
        <dbReference type="Proteomes" id="UP000031643"/>
    </source>
</evidence>
<dbReference type="PANTHER" id="PTHR12526">
    <property type="entry name" value="GLYCOSYLTRANSFERASE"/>
    <property type="match status" value="1"/>
</dbReference>
<dbReference type="STRING" id="1384459.GL4_0932"/>
<dbReference type="Pfam" id="PF13692">
    <property type="entry name" value="Glyco_trans_1_4"/>
    <property type="match status" value="1"/>
</dbReference>
<protein>
    <submittedName>
        <fullName evidence="2">Lipid carrier: UDP-N-acetylgalactosaminyltransferase</fullName>
    </submittedName>
</protein>
<dbReference type="SUPFAM" id="SSF53756">
    <property type="entry name" value="UDP-Glycosyltransferase/glycogen phosphorylase"/>
    <property type="match status" value="1"/>
</dbReference>
<dbReference type="PANTHER" id="PTHR12526:SF638">
    <property type="entry name" value="SPORE COAT PROTEIN SA"/>
    <property type="match status" value="1"/>
</dbReference>
<dbReference type="AlphaFoldDB" id="A0A0A8K1M2"/>
<dbReference type="Proteomes" id="UP000031643">
    <property type="component" value="Chromosome"/>
</dbReference>
<organism evidence="2 3">
    <name type="scientific">Methyloceanibacter caenitepidi</name>
    <dbReference type="NCBI Taxonomy" id="1384459"/>
    <lineage>
        <taxon>Bacteria</taxon>
        <taxon>Pseudomonadati</taxon>
        <taxon>Pseudomonadota</taxon>
        <taxon>Alphaproteobacteria</taxon>
        <taxon>Hyphomicrobiales</taxon>
        <taxon>Hyphomicrobiaceae</taxon>
        <taxon>Methyloceanibacter</taxon>
    </lineage>
</organism>
<proteinExistence type="predicted"/>
<gene>
    <name evidence="2" type="ORF">GL4_0932</name>
</gene>
<dbReference type="HOGENOM" id="CLU_009583_8_1_5"/>
<dbReference type="OrthoDB" id="9790710at2"/>
<name>A0A0A8K1M2_9HYPH</name>
<dbReference type="Pfam" id="PF13477">
    <property type="entry name" value="Glyco_trans_4_2"/>
    <property type="match status" value="1"/>
</dbReference>
<evidence type="ECO:0000313" key="2">
    <source>
        <dbReference type="EMBL" id="BAQ16392.1"/>
    </source>
</evidence>
<reference evidence="2 3" key="1">
    <citation type="submission" date="2014-09" db="EMBL/GenBank/DDBJ databases">
        <title>Genome sequencing of Methyloceanibacter caenitepidi Gela4.</title>
        <authorList>
            <person name="Takeuchi M."/>
            <person name="Susumu S."/>
            <person name="Kamagata Y."/>
            <person name="Oshima K."/>
            <person name="Hattori M."/>
            <person name="Iwasaki W."/>
        </authorList>
    </citation>
    <scope>NUCLEOTIDE SEQUENCE [LARGE SCALE GENOMIC DNA]</scope>
    <source>
        <strain evidence="2 3">Gela4</strain>
    </source>
</reference>
<accession>A0A0A8K1M2</accession>
<dbReference type="EMBL" id="AP014648">
    <property type="protein sequence ID" value="BAQ16392.1"/>
    <property type="molecule type" value="Genomic_DNA"/>
</dbReference>
<dbReference type="Gene3D" id="3.40.50.2000">
    <property type="entry name" value="Glycogen Phosphorylase B"/>
    <property type="match status" value="2"/>
</dbReference>
<keyword evidence="2" id="KW-0808">Transferase</keyword>
<keyword evidence="3" id="KW-1185">Reference proteome</keyword>
<sequence length="380" mass="40699">MAPRILYIVTEDWYFLSHRLPMARAAKEAGYEVHVAARIPDGAAAIEAEGFVPHRLSWSRGSISARDSLSAVLELRRLIRDVAPDLVHNVALKPVLLGTLAAVGLKDVAIVNSLTGMGALFVDGGGASPLTRKLVVMALSRLLRRKRSVTVVQNPEDRSFVAGLGVPDEAITIIAGSGVDIDKYQPLPEPEGTVTAAFVGRMLHHKGVLTLVEAFRRATSDAASGEPPELHLLLAGDCDPENPGSLAPEQLREFASAYGIDWLGHVKDVRQVWSKAHFAVQPSRGGEGLPKSLLEAAACGRPMVATDVPGCREISIPGETGFLVPVDDADALAAAMLELARDSRLRQRYSAEARRLTEDKFSSQAIGQETAALYGRLIAS</sequence>
<feature type="domain" description="Glycosyltransferase subfamily 4-like N-terminal" evidence="1">
    <location>
        <begin position="4"/>
        <end position="141"/>
    </location>
</feature>
<dbReference type="RefSeq" id="WP_045365021.1">
    <property type="nucleotide sequence ID" value="NZ_AP014648.1"/>
</dbReference>
<dbReference type="CDD" id="cd03808">
    <property type="entry name" value="GT4_CapM-like"/>
    <property type="match status" value="1"/>
</dbReference>
<dbReference type="GO" id="GO:0016757">
    <property type="term" value="F:glycosyltransferase activity"/>
    <property type="evidence" value="ECO:0007669"/>
    <property type="project" value="TreeGrafter"/>
</dbReference>
<dbReference type="KEGG" id="mcg:GL4_0932"/>
<dbReference type="InterPro" id="IPR028098">
    <property type="entry name" value="Glyco_trans_4-like_N"/>
</dbReference>
<evidence type="ECO:0000259" key="1">
    <source>
        <dbReference type="Pfam" id="PF13477"/>
    </source>
</evidence>